<evidence type="ECO:0000256" key="4">
    <source>
        <dbReference type="ARBA" id="ARBA00022989"/>
    </source>
</evidence>
<gene>
    <name evidence="11" type="primary">LOC114326480</name>
</gene>
<comment type="subcellular location">
    <subcellularLocation>
        <location evidence="7">Mitochondrion inner membrane</location>
        <topology evidence="7">Single-pass membrane protein</topology>
    </subcellularLocation>
</comment>
<dbReference type="PANTHER" id="PTHR15415">
    <property type="entry name" value="MITOFILIN"/>
    <property type="match status" value="1"/>
</dbReference>
<evidence type="ECO:0000256" key="5">
    <source>
        <dbReference type="ARBA" id="ARBA00023128"/>
    </source>
</evidence>
<keyword evidence="4" id="KW-1133">Transmembrane helix</keyword>
<dbReference type="AlphaFoldDB" id="A0A6P7F5D0"/>
<reference evidence="9" key="2">
    <citation type="submission" date="2025-05" db="UniProtKB">
        <authorList>
            <consortium name="EnsemblMetazoa"/>
        </authorList>
    </citation>
    <scope>IDENTIFICATION</scope>
</reference>
<comment type="function">
    <text evidence="7">Component of the MICOS complex, a large protein complex of the mitochondrial inner membrane that plays crucial roles in the maintenance of crista junctions, inner membrane architecture, and formation of contact sites to the outer membrane.</text>
</comment>
<name>A0A6P7F5D0_DIAVI</name>
<dbReference type="GeneID" id="114326480"/>
<organism evidence="11">
    <name type="scientific">Diabrotica virgifera virgifera</name>
    <name type="common">western corn rootworm</name>
    <dbReference type="NCBI Taxonomy" id="50390"/>
    <lineage>
        <taxon>Eukaryota</taxon>
        <taxon>Metazoa</taxon>
        <taxon>Ecdysozoa</taxon>
        <taxon>Arthropoda</taxon>
        <taxon>Hexapoda</taxon>
        <taxon>Insecta</taxon>
        <taxon>Pterygota</taxon>
        <taxon>Neoptera</taxon>
        <taxon>Endopterygota</taxon>
        <taxon>Coleoptera</taxon>
        <taxon>Polyphaga</taxon>
        <taxon>Cucujiformia</taxon>
        <taxon>Chrysomeloidea</taxon>
        <taxon>Chrysomelidae</taxon>
        <taxon>Galerucinae</taxon>
        <taxon>Diabroticina</taxon>
        <taxon>Diabroticites</taxon>
        <taxon>Diabrotica</taxon>
    </lineage>
</organism>
<dbReference type="InParanoid" id="A0A6P7F5D0"/>
<keyword evidence="5 7" id="KW-0496">Mitochondrion</keyword>
<sequence length="744" mass="84400">MLRFIKRIPNKKNWKNCTPALTVYRSINYNYNNNANYTTSGRSYSQGSKHSEQGGGGGGKGFFLTVGALITAGGATLAYAKYDPDFRKTLVGFVPFTDDVIKTIWQEDNLYSSNSNILSSYYESSKKAIFDLFTGKPTTESKYISSKEISELPSSEVYKAPPPILPVIEKEMKKPPPPSYAEIRLEKIESGKLEPVVELAGEPKPKPITVATDSPTTENLAKLEENIRVSAEEAVNAFNKAVFIIKSYNSDIEYIIEEAVNEVKPETWDTLKSKTRSKHECVRRATEKAEIAVRDINKLKEIVSKPSFDADPITKQTIQSNISRVQEDIEHARREFEHEQKMGSVAEKYWDKVEKARQNFSEELESLFPTIDLSKKHLCINEEDLDLFVLHTYAHVLYYQKELAKMETIVQERLRNATEVARLGGGEVLNNAQICEAVEQEKRRLTLCFQQQVLKLRKQHEIELREALKRQSQTFTDHLEEAVRRRAEEIERELTKKYDELLEEERCKAKIQLAAIVGRLKGLDEAITDRDEWLTEKNNADAASRQAQVLWSACQSLLRAIKAGCPGLSWKEQIRPLEPEITAVQKAAADHDGLVNAVIEGIPKEARERGVYPEDALRERFLKVEQVARTVALIPEEGAALPVHLLSYLQSLILIKAASPIPQSELNNEIIDVSTLNTNDILQRARYWLDRGDFTQTLRYMNLLKGAARCVAKEWMDETRIYLETQQAANTLMAYASSSGLAYL</sequence>
<dbReference type="EnsemblMetazoa" id="XM_028274870.2">
    <property type="protein sequence ID" value="XP_028130671.1"/>
    <property type="gene ID" value="LOC114326480"/>
</dbReference>
<feature type="coiled-coil region" evidence="8">
    <location>
        <begin position="282"/>
        <end position="342"/>
    </location>
</feature>
<proteinExistence type="inferred from homology"/>
<dbReference type="InterPro" id="IPR019133">
    <property type="entry name" value="MIC60"/>
</dbReference>
<keyword evidence="3 7" id="KW-0999">Mitochondrion inner membrane</keyword>
<evidence type="ECO:0000256" key="7">
    <source>
        <dbReference type="RuleBase" id="RU363000"/>
    </source>
</evidence>
<evidence type="ECO:0000256" key="3">
    <source>
        <dbReference type="ARBA" id="ARBA00022792"/>
    </source>
</evidence>
<accession>A0A6P7F5D0</accession>
<evidence type="ECO:0000256" key="2">
    <source>
        <dbReference type="ARBA" id="ARBA00022692"/>
    </source>
</evidence>
<dbReference type="GO" id="GO:0042407">
    <property type="term" value="P:cristae formation"/>
    <property type="evidence" value="ECO:0007669"/>
    <property type="project" value="TreeGrafter"/>
</dbReference>
<dbReference type="RefSeq" id="XP_028130671.1">
    <property type="nucleotide sequence ID" value="XM_028274870.1"/>
</dbReference>
<evidence type="ECO:0000313" key="9">
    <source>
        <dbReference type="EnsemblMetazoa" id="XP_028130671.1"/>
    </source>
</evidence>
<dbReference type="FunCoup" id="A0A6P7F5D0">
    <property type="interactions" value="1062"/>
</dbReference>
<keyword evidence="10" id="KW-1185">Reference proteome</keyword>
<keyword evidence="2 7" id="KW-0812">Transmembrane</keyword>
<comment type="subunit">
    <text evidence="7">Component of the mitochondrial contact site and cristae organizing system (MICOS) complex.</text>
</comment>
<comment type="similarity">
    <text evidence="1 7">Belongs to the MICOS complex subunit Mic60 family.</text>
</comment>
<dbReference type="KEGG" id="dvv:114326480"/>
<dbReference type="OrthoDB" id="10261039at2759"/>
<evidence type="ECO:0000256" key="6">
    <source>
        <dbReference type="ARBA" id="ARBA00023136"/>
    </source>
</evidence>
<evidence type="ECO:0000313" key="11">
    <source>
        <dbReference type="RefSeq" id="XP_028130671.1"/>
    </source>
</evidence>
<keyword evidence="6" id="KW-0472">Membrane</keyword>
<dbReference type="GO" id="GO:0061617">
    <property type="term" value="C:MICOS complex"/>
    <property type="evidence" value="ECO:0007669"/>
    <property type="project" value="TreeGrafter"/>
</dbReference>
<dbReference type="PANTHER" id="PTHR15415:SF7">
    <property type="entry name" value="MICOS COMPLEX SUBUNIT MIC60"/>
    <property type="match status" value="1"/>
</dbReference>
<dbReference type="Proteomes" id="UP001652700">
    <property type="component" value="Unplaced"/>
</dbReference>
<reference evidence="11" key="1">
    <citation type="submission" date="2025-04" db="UniProtKB">
        <authorList>
            <consortium name="RefSeq"/>
        </authorList>
    </citation>
    <scope>IDENTIFICATION</scope>
    <source>
        <tissue evidence="11">Whole insect</tissue>
    </source>
</reference>
<keyword evidence="8" id="KW-0175">Coiled coil</keyword>
<evidence type="ECO:0000256" key="1">
    <source>
        <dbReference type="ARBA" id="ARBA00010877"/>
    </source>
</evidence>
<protein>
    <recommendedName>
        <fullName evidence="7">MICOS complex subunit MIC60</fullName>
    </recommendedName>
    <alternativeName>
        <fullName evidence="7">Mitofilin</fullName>
    </alternativeName>
</protein>
<evidence type="ECO:0000256" key="8">
    <source>
        <dbReference type="SAM" id="Coils"/>
    </source>
</evidence>
<evidence type="ECO:0000313" key="10">
    <source>
        <dbReference type="Proteomes" id="UP001652700"/>
    </source>
</evidence>
<dbReference type="Pfam" id="PF09731">
    <property type="entry name" value="Mitofilin"/>
    <property type="match status" value="1"/>
</dbReference>